<keyword evidence="1" id="KW-1133">Transmembrane helix</keyword>
<accession>A0A1I0EFG2</accession>
<feature type="transmembrane region" description="Helical" evidence="1">
    <location>
        <begin position="12"/>
        <end position="29"/>
    </location>
</feature>
<organism evidence="2 3">
    <name type="scientific">Pseudomonas graminis</name>
    <dbReference type="NCBI Taxonomy" id="158627"/>
    <lineage>
        <taxon>Bacteria</taxon>
        <taxon>Pseudomonadati</taxon>
        <taxon>Pseudomonadota</taxon>
        <taxon>Gammaproteobacteria</taxon>
        <taxon>Pseudomonadales</taxon>
        <taxon>Pseudomonadaceae</taxon>
        <taxon>Pseudomonas</taxon>
    </lineage>
</organism>
<evidence type="ECO:0000313" key="3">
    <source>
        <dbReference type="Proteomes" id="UP000182332"/>
    </source>
</evidence>
<dbReference type="Proteomes" id="UP000182332">
    <property type="component" value="Unassembled WGS sequence"/>
</dbReference>
<feature type="transmembrane region" description="Helical" evidence="1">
    <location>
        <begin position="112"/>
        <end position="134"/>
    </location>
</feature>
<evidence type="ECO:0000313" key="2">
    <source>
        <dbReference type="EMBL" id="SET43926.1"/>
    </source>
</evidence>
<sequence>MKRVSLNGWQRLWVVVCVVMLVGMVSLAASRNFPTAERIESSYAFSRYMHDNNLACLENEAANARAGIVAPISICQRSDPADVRKVFAEDTASYEYRRAHVLTLQLQSGGGIIVGWLLVCAALYLLGLILAWIVRGFRHKGPITS</sequence>
<evidence type="ECO:0000256" key="1">
    <source>
        <dbReference type="SAM" id="Phobius"/>
    </source>
</evidence>
<dbReference type="AlphaFoldDB" id="A0A1I0EFG2"/>
<proteinExistence type="predicted"/>
<keyword evidence="1" id="KW-0812">Transmembrane</keyword>
<reference evidence="2 3" key="1">
    <citation type="submission" date="2016-10" db="EMBL/GenBank/DDBJ databases">
        <authorList>
            <person name="de Groot N.N."/>
        </authorList>
    </citation>
    <scope>NUCLEOTIDE SEQUENCE [LARGE SCALE GENOMIC DNA]</scope>
    <source>
        <strain evidence="2 3">DSM 11363</strain>
    </source>
</reference>
<name>A0A1I0EFG2_9PSED</name>
<dbReference type="EMBL" id="FOHW01000013">
    <property type="protein sequence ID" value="SET43926.1"/>
    <property type="molecule type" value="Genomic_DNA"/>
</dbReference>
<protein>
    <submittedName>
        <fullName evidence="2">Uncharacterized protein</fullName>
    </submittedName>
</protein>
<gene>
    <name evidence="2" type="ORF">SAMN05216197_11386</name>
</gene>
<keyword evidence="1" id="KW-0472">Membrane</keyword>